<accession>A0A5B9DKX2</accession>
<reference evidence="1 2" key="1">
    <citation type="journal article" date="2015" name="Int. J. Syst. Evol. Microbiol.">
        <title>Youhaiella tibetensis gen. nov., sp. nov., isolated from subsurface sediment.</title>
        <authorList>
            <person name="Wang Y.X."/>
            <person name="Huang F.Q."/>
            <person name="Nogi Y."/>
            <person name="Pang S.J."/>
            <person name="Wang P.K."/>
            <person name="Lv J."/>
        </authorList>
    </citation>
    <scope>NUCLEOTIDE SEQUENCE [LARGE SCALE GENOMIC DNA]</scope>
    <source>
        <strain evidence="2">fig4</strain>
    </source>
</reference>
<name>A0A5B9DKX2_9HYPH</name>
<evidence type="ECO:0000313" key="2">
    <source>
        <dbReference type="Proteomes" id="UP000321062"/>
    </source>
</evidence>
<sequence>MKVLLIHSHFGPPPATYADHIAAGRLSVIRERDLSADDLAGAGGLITTNHLDQIGFMHYAEAIRAFLARGGRWFLNGHILRPFVEGLGNYVPLDRPKRADLVLTRLNSHPVFDGIDQSSLEENRGVAGFYGRGHNPLPVDGLAVNGIGPQMLPVDWEWSLPTGGRIFSHAGNDLGSMTGERGLVLADRIVEWAEAGAK</sequence>
<protein>
    <submittedName>
        <fullName evidence="1">Uncharacterized protein</fullName>
    </submittedName>
</protein>
<keyword evidence="2" id="KW-1185">Reference proteome</keyword>
<dbReference type="AlphaFoldDB" id="A0A5B9DKX2"/>
<gene>
    <name evidence="1" type="ORF">FNA67_04980</name>
</gene>
<dbReference type="OrthoDB" id="2583792at2"/>
<organism evidence="1 2">
    <name type="scientific">Paradevosia tibetensis</name>
    <dbReference type="NCBI Taxonomy" id="1447062"/>
    <lineage>
        <taxon>Bacteria</taxon>
        <taxon>Pseudomonadati</taxon>
        <taxon>Pseudomonadota</taxon>
        <taxon>Alphaproteobacteria</taxon>
        <taxon>Hyphomicrobiales</taxon>
        <taxon>Devosiaceae</taxon>
        <taxon>Paradevosia</taxon>
    </lineage>
</organism>
<dbReference type="Proteomes" id="UP000321062">
    <property type="component" value="Chromosome"/>
</dbReference>
<evidence type="ECO:0000313" key="1">
    <source>
        <dbReference type="EMBL" id="QEE19565.1"/>
    </source>
</evidence>
<proteinExistence type="predicted"/>
<dbReference type="RefSeq" id="WP_147655272.1">
    <property type="nucleotide sequence ID" value="NZ_BMFM01000001.1"/>
</dbReference>
<dbReference type="EMBL" id="CP041690">
    <property type="protein sequence ID" value="QEE19565.1"/>
    <property type="molecule type" value="Genomic_DNA"/>
</dbReference>
<dbReference type="KEGG" id="yti:FNA67_04980"/>